<dbReference type="InterPro" id="IPR007351">
    <property type="entry name" value="YjbR"/>
</dbReference>
<dbReference type="Proteomes" id="UP000628442">
    <property type="component" value="Unassembled WGS sequence"/>
</dbReference>
<gene>
    <name evidence="1" type="ORF">GCM10007387_50250</name>
</gene>
<dbReference type="PANTHER" id="PTHR35145">
    <property type="entry name" value="CYTOPLASMIC PROTEIN-RELATED"/>
    <property type="match status" value="1"/>
</dbReference>
<dbReference type="EMBL" id="BMWV01000015">
    <property type="protein sequence ID" value="GGY61634.1"/>
    <property type="molecule type" value="Genomic_DNA"/>
</dbReference>
<dbReference type="AlphaFoldDB" id="A0AA87XZ33"/>
<sequence>MTILLELDYTLPSMEIHHPNLPAAMNVEELKTFCREFDGVTETLYGEPGNVLTYYVGGKKFAYFKTSEPEKWRFSMRVSPDRFVELTGVPGVKPARYMGRFHWITIVKVEQFPAGYLAELVEWSYGKARHKR</sequence>
<name>A0AA87XZ33_9BURK</name>
<dbReference type="SUPFAM" id="SSF142906">
    <property type="entry name" value="YjbR-like"/>
    <property type="match status" value="1"/>
</dbReference>
<organism evidence="1 2">
    <name type="scientific">Pseudoduganella albidiflava</name>
    <dbReference type="NCBI Taxonomy" id="321983"/>
    <lineage>
        <taxon>Bacteria</taxon>
        <taxon>Pseudomonadati</taxon>
        <taxon>Pseudomonadota</taxon>
        <taxon>Betaproteobacteria</taxon>
        <taxon>Burkholderiales</taxon>
        <taxon>Oxalobacteraceae</taxon>
        <taxon>Telluria group</taxon>
        <taxon>Pseudoduganella</taxon>
    </lineage>
</organism>
<dbReference type="InterPro" id="IPR038056">
    <property type="entry name" value="YjbR-like_sf"/>
</dbReference>
<dbReference type="PANTHER" id="PTHR35145:SF1">
    <property type="entry name" value="CYTOPLASMIC PROTEIN"/>
    <property type="match status" value="1"/>
</dbReference>
<reference evidence="1" key="2">
    <citation type="submission" date="2022-12" db="EMBL/GenBank/DDBJ databases">
        <authorList>
            <person name="Sun Q."/>
            <person name="Kim S."/>
        </authorList>
    </citation>
    <scope>NUCLEOTIDE SEQUENCE</scope>
    <source>
        <strain evidence="1">KCTC 12343</strain>
    </source>
</reference>
<evidence type="ECO:0008006" key="3">
    <source>
        <dbReference type="Google" id="ProtNLM"/>
    </source>
</evidence>
<protein>
    <recommendedName>
        <fullName evidence="3">MmcQ/YjbR family DNA-binding protein</fullName>
    </recommendedName>
</protein>
<dbReference type="InterPro" id="IPR058532">
    <property type="entry name" value="YjbR/MT2646/Rv2570-like"/>
</dbReference>
<dbReference type="Pfam" id="PF04237">
    <property type="entry name" value="YjbR"/>
    <property type="match status" value="1"/>
</dbReference>
<comment type="caution">
    <text evidence="1">The sequence shown here is derived from an EMBL/GenBank/DDBJ whole genome shotgun (WGS) entry which is preliminary data.</text>
</comment>
<evidence type="ECO:0000313" key="1">
    <source>
        <dbReference type="EMBL" id="GGY61634.1"/>
    </source>
</evidence>
<accession>A0AA87XZ33</accession>
<dbReference type="Gene3D" id="3.90.1150.30">
    <property type="match status" value="1"/>
</dbReference>
<dbReference type="RefSeq" id="WP_229420552.1">
    <property type="nucleotide sequence ID" value="NZ_BMWV01000015.1"/>
</dbReference>
<reference evidence="1" key="1">
    <citation type="journal article" date="2014" name="Int. J. Syst. Evol. Microbiol.">
        <title>Complete genome sequence of Corynebacterium casei LMG S-19264T (=DSM 44701T), isolated from a smear-ripened cheese.</title>
        <authorList>
            <consortium name="US DOE Joint Genome Institute (JGI-PGF)"/>
            <person name="Walter F."/>
            <person name="Albersmeier A."/>
            <person name="Kalinowski J."/>
            <person name="Ruckert C."/>
        </authorList>
    </citation>
    <scope>NUCLEOTIDE SEQUENCE</scope>
    <source>
        <strain evidence="1">KCTC 12343</strain>
    </source>
</reference>
<proteinExistence type="predicted"/>
<evidence type="ECO:0000313" key="2">
    <source>
        <dbReference type="Proteomes" id="UP000628442"/>
    </source>
</evidence>